<dbReference type="EMBL" id="JANBTW010000041">
    <property type="protein sequence ID" value="KAJ2676261.1"/>
    <property type="molecule type" value="Genomic_DNA"/>
</dbReference>
<dbReference type="Pfam" id="PF24517">
    <property type="entry name" value="CBM96"/>
    <property type="match status" value="1"/>
</dbReference>
<evidence type="ECO:0000313" key="6">
    <source>
        <dbReference type="EMBL" id="KAJ2676261.1"/>
    </source>
</evidence>
<evidence type="ECO:0000259" key="5">
    <source>
        <dbReference type="Pfam" id="PF24517"/>
    </source>
</evidence>
<evidence type="ECO:0000256" key="4">
    <source>
        <dbReference type="SAM" id="SignalP"/>
    </source>
</evidence>
<comment type="caution">
    <text evidence="6">The sequence shown here is derived from an EMBL/GenBank/DDBJ whole genome shotgun (WGS) entry which is preliminary data.</text>
</comment>
<dbReference type="AlphaFoldDB" id="A0A9W8G6D5"/>
<keyword evidence="2" id="KW-0964">Secreted</keyword>
<dbReference type="Proteomes" id="UP001151518">
    <property type="component" value="Unassembled WGS sequence"/>
</dbReference>
<dbReference type="OrthoDB" id="5549665at2759"/>
<dbReference type="GO" id="GO:0005576">
    <property type="term" value="C:extracellular region"/>
    <property type="evidence" value="ECO:0007669"/>
    <property type="project" value="UniProtKB-SubCell"/>
</dbReference>
<name>A0A9W8G6D5_9FUNG</name>
<organism evidence="6 7">
    <name type="scientific">Coemansia spiralis</name>
    <dbReference type="NCBI Taxonomy" id="417178"/>
    <lineage>
        <taxon>Eukaryota</taxon>
        <taxon>Fungi</taxon>
        <taxon>Fungi incertae sedis</taxon>
        <taxon>Zoopagomycota</taxon>
        <taxon>Kickxellomycotina</taxon>
        <taxon>Kickxellomycetes</taxon>
        <taxon>Kickxellales</taxon>
        <taxon>Kickxellaceae</taxon>
        <taxon>Coemansia</taxon>
    </lineage>
</organism>
<reference evidence="6" key="1">
    <citation type="submission" date="2022-07" db="EMBL/GenBank/DDBJ databases">
        <title>Phylogenomic reconstructions and comparative analyses of Kickxellomycotina fungi.</title>
        <authorList>
            <person name="Reynolds N.K."/>
            <person name="Stajich J.E."/>
            <person name="Barry K."/>
            <person name="Grigoriev I.V."/>
            <person name="Crous P."/>
            <person name="Smith M.E."/>
        </authorList>
    </citation>
    <scope>NUCLEOTIDE SEQUENCE</scope>
    <source>
        <strain evidence="6">NRRL 3115</strain>
    </source>
</reference>
<dbReference type="NCBIfam" id="NF033679">
    <property type="entry name" value="DNRLRE_dom"/>
    <property type="match status" value="1"/>
</dbReference>
<feature type="domain" description="Carbohydrate-binding module family 96" evidence="5">
    <location>
        <begin position="61"/>
        <end position="183"/>
    </location>
</feature>
<evidence type="ECO:0000313" key="7">
    <source>
        <dbReference type="Proteomes" id="UP001151518"/>
    </source>
</evidence>
<keyword evidence="3 4" id="KW-0732">Signal</keyword>
<comment type="subcellular location">
    <subcellularLocation>
        <location evidence="1">Secreted</location>
    </subcellularLocation>
</comment>
<feature type="signal peptide" evidence="4">
    <location>
        <begin position="1"/>
        <end position="16"/>
    </location>
</feature>
<feature type="chain" id="PRO_5040951608" description="Carbohydrate-binding module family 96 domain-containing protein" evidence="4">
    <location>
        <begin position="17"/>
        <end position="185"/>
    </location>
</feature>
<evidence type="ECO:0000256" key="2">
    <source>
        <dbReference type="ARBA" id="ARBA00022525"/>
    </source>
</evidence>
<accession>A0A9W8G6D5</accession>
<proteinExistence type="predicted"/>
<dbReference type="InterPro" id="IPR055372">
    <property type="entry name" value="CBM96"/>
</dbReference>
<gene>
    <name evidence="6" type="ORF">GGI25_003648</name>
</gene>
<evidence type="ECO:0000256" key="3">
    <source>
        <dbReference type="ARBA" id="ARBA00022729"/>
    </source>
</evidence>
<evidence type="ECO:0000256" key="1">
    <source>
        <dbReference type="ARBA" id="ARBA00004613"/>
    </source>
</evidence>
<protein>
    <recommendedName>
        <fullName evidence="5">Carbohydrate-binding module family 96 domain-containing protein</fullName>
    </recommendedName>
</protein>
<sequence length="185" mass="19201">MKIFAVTAALVALVSAETYSAPVTNDVGLVYSNLMCGSTTCPTTNLSGQSQYTAFLGNRDYRRILMSFDLPADATDTSRIASCTLMLPQPITSGTNPSSYTLRVSPVTSQYDAKTVAPVTAPKTGDTIATATNMDNVAPAMMDITDACKSAINGQVGIVLDSSGGPVTFPSSNGGSTAKIMVTTY</sequence>